<dbReference type="GO" id="GO:0016787">
    <property type="term" value="F:hydrolase activity"/>
    <property type="evidence" value="ECO:0007669"/>
    <property type="project" value="UniProtKB-KW"/>
</dbReference>
<keyword evidence="1" id="KW-0378">Hydrolase</keyword>
<gene>
    <name evidence="1" type="ORF">QDH73_02005</name>
</gene>
<evidence type="ECO:0000313" key="1">
    <source>
        <dbReference type="EMBL" id="MDP4482819.1"/>
    </source>
</evidence>
<organism evidence="1 2">
    <name type="scientific">Pseudoalteromonas distincta</name>
    <dbReference type="NCBI Taxonomy" id="77608"/>
    <lineage>
        <taxon>Bacteria</taxon>
        <taxon>Pseudomonadati</taxon>
        <taxon>Pseudomonadota</taxon>
        <taxon>Gammaproteobacteria</taxon>
        <taxon>Alteromonadales</taxon>
        <taxon>Pseudoalteromonadaceae</taxon>
        <taxon>Pseudoalteromonas</taxon>
    </lineage>
</organism>
<keyword evidence="2" id="KW-1185">Reference proteome</keyword>
<comment type="caution">
    <text evidence="1">The sequence shown here is derived from an EMBL/GenBank/DDBJ whole genome shotgun (WGS) entry which is preliminary data.</text>
</comment>
<evidence type="ECO:0000313" key="2">
    <source>
        <dbReference type="Proteomes" id="UP001242314"/>
    </source>
</evidence>
<dbReference type="Proteomes" id="UP001242314">
    <property type="component" value="Unassembled WGS sequence"/>
</dbReference>
<accession>A0ABT9GAY4</accession>
<name>A0ABT9GAY4_9GAMM</name>
<sequence>MESIAELQISQARFSSFGTSFMGPTLSFFSHNLAKSTPKNTPLFFLAREGYWLEKAYQQYLSGSDKQGNSCYLLASRAFLFKLLLSDSRSYEYSLKGDFNGSFFDLMRTRFLLSNTEIRQVFSDDIIQELLYLPHDRKKIIDVLTQHKELLDNVISSIKKPYLAYLASLGVTAQSTLHLVDLGYSGTIQSLLTILLDKDTVGHYLISSKPGEHRIADNTATMKGYLKEGVKLGEGYLPLDRSMFLESLLTAPFGQFRGIRFNTFDKNTFDFYYGRKVSSQRYFYELEQVMAGALEYCHHTGKHQIEFNSDELELLLNNYLSKPNMIPRSTKHIFDIDDDVTGNGTVNALQFFGLA</sequence>
<proteinExistence type="predicted"/>
<protein>
    <submittedName>
        <fullName evidence="1">HAD family hydrolase</fullName>
    </submittedName>
</protein>
<reference evidence="1 2" key="1">
    <citation type="submission" date="2023-04" db="EMBL/GenBank/DDBJ databases">
        <title>Novel Pseudoalteromonas species isolated from Pacific coral.</title>
        <authorList>
            <person name="Videau P."/>
            <person name="Shlafstein M.D."/>
            <person name="Oline D.K."/>
            <person name="Strangman W.K."/>
            <person name="Hahnke R.L."/>
            <person name="Saw J.H."/>
            <person name="Ushijima B."/>
        </authorList>
    </citation>
    <scope>NUCLEOTIDE SEQUENCE [LARGE SCALE GENOMIC DNA]</scope>
    <source>
        <strain evidence="1 2">LMG 14908</strain>
    </source>
</reference>
<dbReference type="RefSeq" id="WP_238719406.1">
    <property type="nucleotide sequence ID" value="NZ_JASGWX010000001.1"/>
</dbReference>
<dbReference type="EMBL" id="JASGWX010000001">
    <property type="protein sequence ID" value="MDP4482819.1"/>
    <property type="molecule type" value="Genomic_DNA"/>
</dbReference>